<organism evidence="2 3">
    <name type="scientific">Bradyrhizobium canariense</name>
    <dbReference type="NCBI Taxonomy" id="255045"/>
    <lineage>
        <taxon>Bacteria</taxon>
        <taxon>Pseudomonadati</taxon>
        <taxon>Pseudomonadota</taxon>
        <taxon>Alphaproteobacteria</taxon>
        <taxon>Hyphomicrobiales</taxon>
        <taxon>Nitrobacteraceae</taxon>
        <taxon>Bradyrhizobium</taxon>
    </lineage>
</organism>
<keyword evidence="3" id="KW-1185">Reference proteome</keyword>
<name>A0A1H1M9P5_9BRAD</name>
<keyword evidence="1" id="KW-0472">Membrane</keyword>
<protein>
    <recommendedName>
        <fullName evidence="4">Glycosyltransferase RgtA/B/C/D-like domain-containing protein</fullName>
    </recommendedName>
</protein>
<feature type="transmembrane region" description="Helical" evidence="1">
    <location>
        <begin position="392"/>
        <end position="410"/>
    </location>
</feature>
<feature type="transmembrane region" description="Helical" evidence="1">
    <location>
        <begin position="127"/>
        <end position="146"/>
    </location>
</feature>
<feature type="transmembrane region" description="Helical" evidence="1">
    <location>
        <begin position="349"/>
        <end position="371"/>
    </location>
</feature>
<evidence type="ECO:0000313" key="2">
    <source>
        <dbReference type="EMBL" id="SDR83380.1"/>
    </source>
</evidence>
<feature type="transmembrane region" description="Helical" evidence="1">
    <location>
        <begin position="322"/>
        <end position="343"/>
    </location>
</feature>
<evidence type="ECO:0000313" key="3">
    <source>
        <dbReference type="Proteomes" id="UP000243904"/>
    </source>
</evidence>
<dbReference type="EMBL" id="LT629750">
    <property type="protein sequence ID" value="SDR83380.1"/>
    <property type="molecule type" value="Genomic_DNA"/>
</dbReference>
<keyword evidence="1" id="KW-0812">Transmembrane</keyword>
<feature type="transmembrane region" description="Helical" evidence="1">
    <location>
        <begin position="177"/>
        <end position="208"/>
    </location>
</feature>
<dbReference type="AlphaFoldDB" id="A0A1H1M9P5"/>
<accession>A0A1H1M9P5</accession>
<keyword evidence="1" id="KW-1133">Transmembrane helix</keyword>
<evidence type="ECO:0000256" key="1">
    <source>
        <dbReference type="SAM" id="Phobius"/>
    </source>
</evidence>
<feature type="transmembrane region" description="Helical" evidence="1">
    <location>
        <begin position="220"/>
        <end position="241"/>
    </location>
</feature>
<evidence type="ECO:0008006" key="4">
    <source>
        <dbReference type="Google" id="ProtNLM"/>
    </source>
</evidence>
<feature type="transmembrane region" description="Helical" evidence="1">
    <location>
        <begin position="12"/>
        <end position="30"/>
    </location>
</feature>
<proteinExistence type="predicted"/>
<reference evidence="3" key="1">
    <citation type="submission" date="2016-10" db="EMBL/GenBank/DDBJ databases">
        <authorList>
            <person name="Varghese N."/>
            <person name="Submissions S."/>
        </authorList>
    </citation>
    <scope>NUCLEOTIDE SEQUENCE [LARGE SCALE GENOMIC DNA]</scope>
    <source>
        <strain evidence="3">GAS369</strain>
    </source>
</reference>
<dbReference type="Proteomes" id="UP000243904">
    <property type="component" value="Chromosome I"/>
</dbReference>
<feature type="transmembrane region" description="Helical" evidence="1">
    <location>
        <begin position="99"/>
        <end position="121"/>
    </location>
</feature>
<feature type="transmembrane region" description="Helical" evidence="1">
    <location>
        <begin position="295"/>
        <end position="315"/>
    </location>
</feature>
<gene>
    <name evidence="2" type="ORF">SAMN05444158_0144</name>
</gene>
<sequence length="480" mass="54202">MQPAVRNGVAYFLAATLIFVSLSVADYVGWLRLKPEVSAIGWIAEKPNYDDHVLNIYERATVRAKGNPSSFLPIYDVQNPGLFLLVAELYTRAGATTPLPLEITSIVLFNVGALCFFFWVYALFADLVVAAFATAFLLLSKFFLFFPGVTHTFPYEFAFFNITMLFFVLFLKNNKKAYLVASLVAMFITCMNYWFYYMSSWIIMVGLWWQYRGRPRVRDVAIISAPPIAAATFTAIMVMSLSGGVKQGVLRLADILVARTFDARIPGGAWHPEQRFMNTLDWLVYPTTVATRLEWSYSLNVFWFAIATVCTFFLLSLHNRRALVSALILLAGGFSWYCVMFQHTHIHAFVGQYSFMAICPIFGLIISEAVFFTRRSLHRVTTSRATSVGADLATAALLMAVVWAMIWPYLENTYGLIMQTVEISRTAQAKYATAIQSICRQHPDITLADLESASKDWGFEWIPRLITETNQTPRCSSQAS</sequence>